<evidence type="ECO:0000313" key="2">
    <source>
        <dbReference type="Proteomes" id="UP000324222"/>
    </source>
</evidence>
<reference evidence="1 2" key="1">
    <citation type="submission" date="2019-05" db="EMBL/GenBank/DDBJ databases">
        <title>Another draft genome of Portunus trituberculatus and its Hox gene families provides insights of decapod evolution.</title>
        <authorList>
            <person name="Jeong J.-H."/>
            <person name="Song I."/>
            <person name="Kim S."/>
            <person name="Choi T."/>
            <person name="Kim D."/>
            <person name="Ryu S."/>
            <person name="Kim W."/>
        </authorList>
    </citation>
    <scope>NUCLEOTIDE SEQUENCE [LARGE SCALE GENOMIC DNA]</scope>
    <source>
        <tissue evidence="1">Muscle</tissue>
    </source>
</reference>
<dbReference type="EMBL" id="VSRR010016005">
    <property type="protein sequence ID" value="MPC58806.1"/>
    <property type="molecule type" value="Genomic_DNA"/>
</dbReference>
<name>A0A5B7GMU4_PORTR</name>
<evidence type="ECO:0000313" key="1">
    <source>
        <dbReference type="EMBL" id="MPC58806.1"/>
    </source>
</evidence>
<accession>A0A5B7GMU4</accession>
<gene>
    <name evidence="1" type="ORF">E2C01_052815</name>
</gene>
<proteinExistence type="predicted"/>
<organism evidence="1 2">
    <name type="scientific">Portunus trituberculatus</name>
    <name type="common">Swimming crab</name>
    <name type="synonym">Neptunus trituberculatus</name>
    <dbReference type="NCBI Taxonomy" id="210409"/>
    <lineage>
        <taxon>Eukaryota</taxon>
        <taxon>Metazoa</taxon>
        <taxon>Ecdysozoa</taxon>
        <taxon>Arthropoda</taxon>
        <taxon>Crustacea</taxon>
        <taxon>Multicrustacea</taxon>
        <taxon>Malacostraca</taxon>
        <taxon>Eumalacostraca</taxon>
        <taxon>Eucarida</taxon>
        <taxon>Decapoda</taxon>
        <taxon>Pleocyemata</taxon>
        <taxon>Brachyura</taxon>
        <taxon>Eubrachyura</taxon>
        <taxon>Portunoidea</taxon>
        <taxon>Portunidae</taxon>
        <taxon>Portuninae</taxon>
        <taxon>Portunus</taxon>
    </lineage>
</organism>
<protein>
    <submittedName>
        <fullName evidence="1">Uncharacterized protein</fullName>
    </submittedName>
</protein>
<comment type="caution">
    <text evidence="1">The sequence shown here is derived from an EMBL/GenBank/DDBJ whole genome shotgun (WGS) entry which is preliminary data.</text>
</comment>
<dbReference type="AlphaFoldDB" id="A0A5B7GMU4"/>
<sequence>MTVTRGILTAGYDIFPWVAHAQVSDSQSASSDNSKQWQIKTYTLVLLLDLRLNLRGDVTEDVSTGIFFSVDSSAYAKRRAATASASTLEDILAASYLFTFPSRQGAN</sequence>
<dbReference type="Proteomes" id="UP000324222">
    <property type="component" value="Unassembled WGS sequence"/>
</dbReference>
<keyword evidence="2" id="KW-1185">Reference proteome</keyword>